<dbReference type="InterPro" id="IPR042213">
    <property type="entry name" value="NBD_C_sf"/>
</dbReference>
<dbReference type="InterPro" id="IPR010737">
    <property type="entry name" value="4-carb_acid_sugar_kinase_N"/>
</dbReference>
<dbReference type="EC" id="2.7.1.217" evidence="10"/>
<dbReference type="Pfam" id="PF07005">
    <property type="entry name" value="SBD_N"/>
    <property type="match status" value="1"/>
</dbReference>
<accession>A0ABR7RQV0</accession>
<evidence type="ECO:0000313" key="16">
    <source>
        <dbReference type="Proteomes" id="UP000626026"/>
    </source>
</evidence>
<keyword evidence="4 15" id="KW-0418">Kinase</keyword>
<evidence type="ECO:0000256" key="4">
    <source>
        <dbReference type="ARBA" id="ARBA00022777"/>
    </source>
</evidence>
<comment type="similarity">
    <text evidence="1">Belongs to the four-carbon acid sugar kinase family.</text>
</comment>
<comment type="catalytic activity">
    <reaction evidence="8">
        <text>3-dehydro-D-erythronate + ATP = 3-dehydro-4-O-phospho-D-erythronate + ADP + H(+)</text>
        <dbReference type="Rhea" id="RHEA:52556"/>
        <dbReference type="ChEBI" id="CHEBI:15378"/>
        <dbReference type="ChEBI" id="CHEBI:30616"/>
        <dbReference type="ChEBI" id="CHEBI:57958"/>
        <dbReference type="ChEBI" id="CHEBI:136593"/>
        <dbReference type="ChEBI" id="CHEBI:456216"/>
        <dbReference type="EC" id="2.7.1.217"/>
    </reaction>
</comment>
<dbReference type="Gene3D" id="3.40.980.20">
    <property type="entry name" value="Four-carbon acid sugar kinase, nucleotide binding domain"/>
    <property type="match status" value="1"/>
</dbReference>
<organism evidence="15 16">
    <name type="scientific">Teichococcus aerophilus</name>
    <dbReference type="NCBI Taxonomy" id="1224513"/>
    <lineage>
        <taxon>Bacteria</taxon>
        <taxon>Pseudomonadati</taxon>
        <taxon>Pseudomonadota</taxon>
        <taxon>Alphaproteobacteria</taxon>
        <taxon>Acetobacterales</taxon>
        <taxon>Roseomonadaceae</taxon>
        <taxon>Roseomonas</taxon>
    </lineage>
</organism>
<comment type="catalytic activity">
    <reaction evidence="7">
        <text>3-dehydro-L-erythronate + ATP = 3-dehydro-4-O-phospho-L-erythronate + ADP + H(+)</text>
        <dbReference type="Rhea" id="RHEA:52552"/>
        <dbReference type="ChEBI" id="CHEBI:15378"/>
        <dbReference type="ChEBI" id="CHEBI:30616"/>
        <dbReference type="ChEBI" id="CHEBI:136592"/>
        <dbReference type="ChEBI" id="CHEBI:136670"/>
        <dbReference type="ChEBI" id="CHEBI:456216"/>
        <dbReference type="EC" id="2.7.1.217"/>
    </reaction>
</comment>
<proteinExistence type="inferred from homology"/>
<name>A0ABR7RQV0_9PROT</name>
<evidence type="ECO:0000256" key="12">
    <source>
        <dbReference type="ARBA" id="ARBA00041377"/>
    </source>
</evidence>
<dbReference type="InterPro" id="IPR031475">
    <property type="entry name" value="NBD_C"/>
</dbReference>
<evidence type="ECO:0000256" key="3">
    <source>
        <dbReference type="ARBA" id="ARBA00022741"/>
    </source>
</evidence>
<evidence type="ECO:0000256" key="6">
    <source>
        <dbReference type="ARBA" id="ARBA00023277"/>
    </source>
</evidence>
<evidence type="ECO:0000256" key="9">
    <source>
        <dbReference type="ARBA" id="ARBA00037335"/>
    </source>
</evidence>
<keyword evidence="16" id="KW-1185">Reference proteome</keyword>
<dbReference type="InterPro" id="IPR050007">
    <property type="entry name" value="OtnK"/>
</dbReference>
<comment type="function">
    <text evidence="9">Catalyzes the ATP-dependent phosphorylation of 3-oxo-tetronate to 3-oxo-tetronate 4-phosphate.</text>
</comment>
<feature type="domain" description="Four-carbon acid sugar kinase nucleotide binding" evidence="14">
    <location>
        <begin position="255"/>
        <end position="411"/>
    </location>
</feature>
<keyword evidence="3" id="KW-0547">Nucleotide-binding</keyword>
<evidence type="ECO:0000259" key="14">
    <source>
        <dbReference type="Pfam" id="PF17042"/>
    </source>
</evidence>
<dbReference type="Proteomes" id="UP000626026">
    <property type="component" value="Unassembled WGS sequence"/>
</dbReference>
<dbReference type="SUPFAM" id="SSF142764">
    <property type="entry name" value="YgbK-like"/>
    <property type="match status" value="1"/>
</dbReference>
<keyword evidence="6" id="KW-0119">Carbohydrate metabolism</keyword>
<evidence type="ECO:0000256" key="10">
    <source>
        <dbReference type="ARBA" id="ARBA00039095"/>
    </source>
</evidence>
<evidence type="ECO:0000256" key="1">
    <source>
        <dbReference type="ARBA" id="ARBA00005715"/>
    </source>
</evidence>
<dbReference type="InterPro" id="IPR037051">
    <property type="entry name" value="4-carb_acid_sugar_kinase_N_sf"/>
</dbReference>
<gene>
    <name evidence="15" type="ORF">IBL26_18200</name>
</gene>
<dbReference type="EMBL" id="JACTVA010000039">
    <property type="protein sequence ID" value="MBC9208788.1"/>
    <property type="molecule type" value="Genomic_DNA"/>
</dbReference>
<dbReference type="Gene3D" id="3.40.50.10840">
    <property type="entry name" value="Putative sugar-binding, N-terminal domain"/>
    <property type="match status" value="1"/>
</dbReference>
<dbReference type="RefSeq" id="WP_187785939.1">
    <property type="nucleotide sequence ID" value="NZ_JACTVA010000039.1"/>
</dbReference>
<keyword evidence="2" id="KW-0808">Transferase</keyword>
<sequence length="417" mass="43193">MPILGCIADDFTGATDLAAMLVAHGMRTVQVIGVPQGPLPDADAVVVALKSRTAPVTHAVAESLAACDALLAGGAKQIFFKYCSTFDSTDEGNIGPVADALMKRLQAGFAIACPAFPANARSIYQGHLFVGTALLNESGMENHPLTPMRDANLVRVLSRQTEAGVGLVPFSVVDQGESAIRRAFNQLRDGGRRYAITDAVTDEHLHAIGAACADHALITGGSGIAMGLPQNFRNQGLLPDRGDADSLPEAKGAMAVVVGSCSRATLGQIGLARDHVPVLELDALATPDAKALAQQARAWMDGKLNEERPVVIVGSAAPDKVAALQQKLGRDAAGMLVEHTLAAVAAELVARGVGRLVVAGGETSGAVVQALGITSLRIGPQIDPGVPWTYAEPAGLHLALKSGNFGARDFFLKAFQP</sequence>
<reference evidence="15 16" key="1">
    <citation type="journal article" date="2013" name="Int. J. Syst. Evol. Microbiol.">
        <title>Roseomonas aerophila sp. nov., isolated from air.</title>
        <authorList>
            <person name="Kim S.J."/>
            <person name="Weon H.Y."/>
            <person name="Ahn J.H."/>
            <person name="Hong S.B."/>
            <person name="Seok S.J."/>
            <person name="Whang K.S."/>
            <person name="Kwon S.W."/>
        </authorList>
    </citation>
    <scope>NUCLEOTIDE SEQUENCE [LARGE SCALE GENOMIC DNA]</scope>
    <source>
        <strain evidence="15 16">NBRC 108923</strain>
    </source>
</reference>
<evidence type="ECO:0000256" key="2">
    <source>
        <dbReference type="ARBA" id="ARBA00022679"/>
    </source>
</evidence>
<feature type="domain" description="Four-carbon acid sugar kinase N-terminal" evidence="13">
    <location>
        <begin position="4"/>
        <end position="228"/>
    </location>
</feature>
<dbReference type="NCBIfam" id="NF043035">
    <property type="entry name" value="OxoTetrKin"/>
    <property type="match status" value="1"/>
</dbReference>
<keyword evidence="5" id="KW-0067">ATP-binding</keyword>
<evidence type="ECO:0000256" key="11">
    <source>
        <dbReference type="ARBA" id="ARBA00039461"/>
    </source>
</evidence>
<evidence type="ECO:0000259" key="13">
    <source>
        <dbReference type="Pfam" id="PF07005"/>
    </source>
</evidence>
<dbReference type="GO" id="GO:0016301">
    <property type="term" value="F:kinase activity"/>
    <property type="evidence" value="ECO:0007669"/>
    <property type="project" value="UniProtKB-KW"/>
</dbReference>
<evidence type="ECO:0000256" key="8">
    <source>
        <dbReference type="ARBA" id="ARBA00036346"/>
    </source>
</evidence>
<evidence type="ECO:0000313" key="15">
    <source>
        <dbReference type="EMBL" id="MBC9208788.1"/>
    </source>
</evidence>
<protein>
    <recommendedName>
        <fullName evidence="11">3-oxo-tetronate kinase</fullName>
        <ecNumber evidence="10">2.7.1.217</ecNumber>
    </recommendedName>
    <alternativeName>
        <fullName evidence="12">3-dehydrotetronate 4-kinase</fullName>
    </alternativeName>
</protein>
<comment type="caution">
    <text evidence="15">The sequence shown here is derived from an EMBL/GenBank/DDBJ whole genome shotgun (WGS) entry which is preliminary data.</text>
</comment>
<evidence type="ECO:0000256" key="5">
    <source>
        <dbReference type="ARBA" id="ARBA00022840"/>
    </source>
</evidence>
<dbReference type="Pfam" id="PF17042">
    <property type="entry name" value="NBD_C"/>
    <property type="match status" value="1"/>
</dbReference>
<evidence type="ECO:0000256" key="7">
    <source>
        <dbReference type="ARBA" id="ARBA00035898"/>
    </source>
</evidence>